<sequence length="411" mass="45586">MFDFRKPANILLTITAILVLFGLGFNVGRQYDEGKFEAKFKNFKTTPSIYSGKADIDFSLFWDVWDRLDQRFVSKDRLDPQTMYYGAIKGMVAALDDPYTFFLTPNENKQSKDDLGGLFEGIGAQLGLKEGRIAVIAPIKSSPAERAGIQSGDIIIKVNNESTSDWPLQKAVSKIRGPKGTKVVLTIFRSGEEKTFSIIRDEIKVPSVELDHKNDIAIIKLNRFGDDTNSEWDKHIVEVSNEWKANKIKGMILDVRDNPGGFLQSAIYISSEFLPRGVVVVRQEYKDKRKAQIFNVDRDGKLLDIPLVVLINNGSASASEIVSGALRDHKRARLVGVKSFGKGSIQEALDLTGGSGLHVTIAKWVLPNGDWINGKGITPDIKVDNEKSDGKNTLAKDKDAQLDKALETVLK</sequence>
<dbReference type="SMART" id="SM00228">
    <property type="entry name" value="PDZ"/>
    <property type="match status" value="1"/>
</dbReference>
<dbReference type="GO" id="GO:0006508">
    <property type="term" value="P:proteolysis"/>
    <property type="evidence" value="ECO:0007669"/>
    <property type="project" value="UniProtKB-KW"/>
</dbReference>
<organism evidence="7 8">
    <name type="scientific">Candidatus Roizmanbacteria bacterium RIFCSPHIGHO2_01_FULL_39_12b</name>
    <dbReference type="NCBI Taxonomy" id="1802030"/>
    <lineage>
        <taxon>Bacteria</taxon>
        <taxon>Candidatus Roizmaniibacteriota</taxon>
    </lineage>
</organism>
<dbReference type="GO" id="GO:0004175">
    <property type="term" value="F:endopeptidase activity"/>
    <property type="evidence" value="ECO:0007669"/>
    <property type="project" value="TreeGrafter"/>
</dbReference>
<comment type="similarity">
    <text evidence="1 5">Belongs to the peptidase S41A family.</text>
</comment>
<protein>
    <recommendedName>
        <fullName evidence="6">PDZ domain-containing protein</fullName>
    </recommendedName>
</protein>
<dbReference type="Proteomes" id="UP000178372">
    <property type="component" value="Unassembled WGS sequence"/>
</dbReference>
<dbReference type="PANTHER" id="PTHR32060">
    <property type="entry name" value="TAIL-SPECIFIC PROTEASE"/>
    <property type="match status" value="1"/>
</dbReference>
<dbReference type="CDD" id="cd07560">
    <property type="entry name" value="Peptidase_S41_CPP"/>
    <property type="match status" value="1"/>
</dbReference>
<dbReference type="CDD" id="cd06782">
    <property type="entry name" value="cpPDZ_CPP-like"/>
    <property type="match status" value="1"/>
</dbReference>
<dbReference type="SUPFAM" id="SSF50156">
    <property type="entry name" value="PDZ domain-like"/>
    <property type="match status" value="1"/>
</dbReference>
<dbReference type="FunFam" id="2.30.42.10:FF:000063">
    <property type="entry name" value="Peptidase, S41 family"/>
    <property type="match status" value="1"/>
</dbReference>
<keyword evidence="2 5" id="KW-0645">Protease</keyword>
<dbReference type="InterPro" id="IPR029045">
    <property type="entry name" value="ClpP/crotonase-like_dom_sf"/>
</dbReference>
<evidence type="ECO:0000256" key="4">
    <source>
        <dbReference type="ARBA" id="ARBA00022825"/>
    </source>
</evidence>
<dbReference type="InterPro" id="IPR036034">
    <property type="entry name" value="PDZ_sf"/>
</dbReference>
<evidence type="ECO:0000313" key="7">
    <source>
        <dbReference type="EMBL" id="OGK15408.1"/>
    </source>
</evidence>
<name>A0A1F7G925_9BACT</name>
<accession>A0A1F7G925</accession>
<dbReference type="Gene3D" id="3.30.750.44">
    <property type="match status" value="1"/>
</dbReference>
<dbReference type="GO" id="GO:0008236">
    <property type="term" value="F:serine-type peptidase activity"/>
    <property type="evidence" value="ECO:0007669"/>
    <property type="project" value="UniProtKB-KW"/>
</dbReference>
<dbReference type="InterPro" id="IPR004447">
    <property type="entry name" value="Peptidase_S41A"/>
</dbReference>
<dbReference type="EMBL" id="MFZF01000031">
    <property type="protein sequence ID" value="OGK15408.1"/>
    <property type="molecule type" value="Genomic_DNA"/>
</dbReference>
<feature type="domain" description="PDZ" evidence="6">
    <location>
        <begin position="107"/>
        <end position="176"/>
    </location>
</feature>
<dbReference type="InterPro" id="IPR005151">
    <property type="entry name" value="Tail-specific_protease"/>
</dbReference>
<keyword evidence="4 5" id="KW-0720">Serine protease</keyword>
<evidence type="ECO:0000259" key="6">
    <source>
        <dbReference type="PROSITE" id="PS50106"/>
    </source>
</evidence>
<dbReference type="GO" id="GO:0007165">
    <property type="term" value="P:signal transduction"/>
    <property type="evidence" value="ECO:0007669"/>
    <property type="project" value="TreeGrafter"/>
</dbReference>
<dbReference type="Gene3D" id="3.90.226.10">
    <property type="entry name" value="2-enoyl-CoA Hydratase, Chain A, domain 1"/>
    <property type="match status" value="1"/>
</dbReference>
<evidence type="ECO:0000256" key="1">
    <source>
        <dbReference type="ARBA" id="ARBA00009179"/>
    </source>
</evidence>
<dbReference type="Pfam" id="PF17820">
    <property type="entry name" value="PDZ_6"/>
    <property type="match status" value="1"/>
</dbReference>
<dbReference type="SMART" id="SM00245">
    <property type="entry name" value="TSPc"/>
    <property type="match status" value="1"/>
</dbReference>
<dbReference type="Pfam" id="PF03572">
    <property type="entry name" value="Peptidase_S41"/>
    <property type="match status" value="1"/>
</dbReference>
<dbReference type="Gene3D" id="2.30.42.10">
    <property type="match status" value="1"/>
</dbReference>
<evidence type="ECO:0000256" key="5">
    <source>
        <dbReference type="RuleBase" id="RU004404"/>
    </source>
</evidence>
<dbReference type="PANTHER" id="PTHR32060:SF30">
    <property type="entry name" value="CARBOXY-TERMINAL PROCESSING PROTEASE CTPA"/>
    <property type="match status" value="1"/>
</dbReference>
<proteinExistence type="inferred from homology"/>
<keyword evidence="3 5" id="KW-0378">Hydrolase</keyword>
<comment type="caution">
    <text evidence="7">The sequence shown here is derived from an EMBL/GenBank/DDBJ whole genome shotgun (WGS) entry which is preliminary data.</text>
</comment>
<dbReference type="NCBIfam" id="TIGR00225">
    <property type="entry name" value="prc"/>
    <property type="match status" value="1"/>
</dbReference>
<gene>
    <name evidence="7" type="ORF">A2690_05120</name>
</gene>
<dbReference type="AlphaFoldDB" id="A0A1F7G925"/>
<dbReference type="PROSITE" id="PS50106">
    <property type="entry name" value="PDZ"/>
    <property type="match status" value="1"/>
</dbReference>
<evidence type="ECO:0000313" key="8">
    <source>
        <dbReference type="Proteomes" id="UP000178372"/>
    </source>
</evidence>
<reference evidence="7 8" key="1">
    <citation type="journal article" date="2016" name="Nat. Commun.">
        <title>Thousands of microbial genomes shed light on interconnected biogeochemical processes in an aquifer system.</title>
        <authorList>
            <person name="Anantharaman K."/>
            <person name="Brown C.T."/>
            <person name="Hug L.A."/>
            <person name="Sharon I."/>
            <person name="Castelle C.J."/>
            <person name="Probst A.J."/>
            <person name="Thomas B.C."/>
            <person name="Singh A."/>
            <person name="Wilkins M.J."/>
            <person name="Karaoz U."/>
            <person name="Brodie E.L."/>
            <person name="Williams K.H."/>
            <person name="Hubbard S.S."/>
            <person name="Banfield J.F."/>
        </authorList>
    </citation>
    <scope>NUCLEOTIDE SEQUENCE [LARGE SCALE GENOMIC DNA]</scope>
</reference>
<dbReference type="InterPro" id="IPR041489">
    <property type="entry name" value="PDZ_6"/>
</dbReference>
<dbReference type="GO" id="GO:0030288">
    <property type="term" value="C:outer membrane-bounded periplasmic space"/>
    <property type="evidence" value="ECO:0007669"/>
    <property type="project" value="TreeGrafter"/>
</dbReference>
<dbReference type="SUPFAM" id="SSF52096">
    <property type="entry name" value="ClpP/crotonase"/>
    <property type="match status" value="1"/>
</dbReference>
<dbReference type="InterPro" id="IPR001478">
    <property type="entry name" value="PDZ"/>
</dbReference>
<evidence type="ECO:0000256" key="3">
    <source>
        <dbReference type="ARBA" id="ARBA00022801"/>
    </source>
</evidence>
<evidence type="ECO:0000256" key="2">
    <source>
        <dbReference type="ARBA" id="ARBA00022670"/>
    </source>
</evidence>